<protein>
    <submittedName>
        <fullName evidence="1">CLUMA_CG015929, isoform A</fullName>
    </submittedName>
</protein>
<dbReference type="AlphaFoldDB" id="A0A1J1IS86"/>
<dbReference type="EMBL" id="CVRI01000058">
    <property type="protein sequence ID" value="CRL02570.1"/>
    <property type="molecule type" value="Genomic_DNA"/>
</dbReference>
<reference evidence="1 2" key="1">
    <citation type="submission" date="2015-04" db="EMBL/GenBank/DDBJ databases">
        <authorList>
            <person name="Syromyatnikov M.Y."/>
            <person name="Popov V.N."/>
        </authorList>
    </citation>
    <scope>NUCLEOTIDE SEQUENCE [LARGE SCALE GENOMIC DNA]</scope>
</reference>
<evidence type="ECO:0000313" key="2">
    <source>
        <dbReference type="Proteomes" id="UP000183832"/>
    </source>
</evidence>
<gene>
    <name evidence="1" type="ORF">CLUMA_CG015929</name>
</gene>
<sequence>MENPKIKDFNIVVLLSYCKLKSLLVAFSDFICEWKCEKKSESSRLKFLFNIAVELNDLPREFRLVLAIKEQKNTKLMGNKEKEDGA</sequence>
<organism evidence="1 2">
    <name type="scientific">Clunio marinus</name>
    <dbReference type="NCBI Taxonomy" id="568069"/>
    <lineage>
        <taxon>Eukaryota</taxon>
        <taxon>Metazoa</taxon>
        <taxon>Ecdysozoa</taxon>
        <taxon>Arthropoda</taxon>
        <taxon>Hexapoda</taxon>
        <taxon>Insecta</taxon>
        <taxon>Pterygota</taxon>
        <taxon>Neoptera</taxon>
        <taxon>Endopterygota</taxon>
        <taxon>Diptera</taxon>
        <taxon>Nematocera</taxon>
        <taxon>Chironomoidea</taxon>
        <taxon>Chironomidae</taxon>
        <taxon>Clunio</taxon>
    </lineage>
</organism>
<evidence type="ECO:0000313" key="1">
    <source>
        <dbReference type="EMBL" id="CRL02570.1"/>
    </source>
</evidence>
<dbReference type="Proteomes" id="UP000183832">
    <property type="component" value="Unassembled WGS sequence"/>
</dbReference>
<name>A0A1J1IS86_9DIPT</name>
<keyword evidence="2" id="KW-1185">Reference proteome</keyword>
<proteinExistence type="predicted"/>
<accession>A0A1J1IS86</accession>